<evidence type="ECO:0000256" key="4">
    <source>
        <dbReference type="ARBA" id="ARBA00035393"/>
    </source>
</evidence>
<evidence type="ECO:0000256" key="5">
    <source>
        <dbReference type="ARBA" id="ARBA00048204"/>
    </source>
</evidence>
<evidence type="ECO:0000256" key="1">
    <source>
        <dbReference type="ARBA" id="ARBA00022801"/>
    </source>
</evidence>
<name>A0A9P0CI64_9CUCU</name>
<keyword evidence="8" id="KW-1185">Reference proteome</keyword>
<dbReference type="EMBL" id="OV651813">
    <property type="protein sequence ID" value="CAH1098546.1"/>
    <property type="molecule type" value="Genomic_DNA"/>
</dbReference>
<gene>
    <name evidence="7" type="ORF">PSYICH_LOCUS757</name>
</gene>
<protein>
    <recommendedName>
        <fullName evidence="3 6">Queuosine 5'-phosphate N-glycosylase/hydrolase</fullName>
        <ecNumber evidence="6">3.2.2.-</ecNumber>
    </recommendedName>
    <alternativeName>
        <fullName evidence="4 6">Queuosine-nucleotide N-glycosylase/hydrolase</fullName>
    </alternativeName>
</protein>
<evidence type="ECO:0000256" key="2">
    <source>
        <dbReference type="ARBA" id="ARBA00035119"/>
    </source>
</evidence>
<evidence type="ECO:0000256" key="3">
    <source>
        <dbReference type="ARBA" id="ARBA00035306"/>
    </source>
</evidence>
<dbReference type="InterPro" id="IPR019438">
    <property type="entry name" value="Q_salvage"/>
</dbReference>
<keyword evidence="1 6" id="KW-0378">Hydrolase</keyword>
<reference evidence="7" key="1">
    <citation type="submission" date="2022-01" db="EMBL/GenBank/DDBJ databases">
        <authorList>
            <person name="King R."/>
        </authorList>
    </citation>
    <scope>NUCLEOTIDE SEQUENCE</scope>
</reference>
<comment type="function">
    <text evidence="6">Catalyzes the hydrolysis of queuosine 5'-phosphate, releasing the nucleobase queuine (q). Is required for salvage of queuine from exogenous queuosine (Q) that is imported and then converted to queuosine 5'-phosphate intracellularly.</text>
</comment>
<proteinExistence type="inferred from homology"/>
<dbReference type="EC" id="3.2.2.-" evidence="6"/>
<comment type="similarity">
    <text evidence="2 6">Belongs to the QNG1 protein family.</text>
</comment>
<dbReference type="PANTHER" id="PTHR21314:SF0">
    <property type="entry name" value="QUEUOSINE 5'-PHOSPHATE N-GLYCOSYLASE_HYDROLASE"/>
    <property type="match status" value="1"/>
</dbReference>
<accession>A0A9P0CI64</accession>
<dbReference type="Pfam" id="PF10343">
    <property type="entry name" value="Q_salvage"/>
    <property type="match status" value="1"/>
</dbReference>
<organism evidence="7 8">
    <name type="scientific">Psylliodes chrysocephalus</name>
    <dbReference type="NCBI Taxonomy" id="3402493"/>
    <lineage>
        <taxon>Eukaryota</taxon>
        <taxon>Metazoa</taxon>
        <taxon>Ecdysozoa</taxon>
        <taxon>Arthropoda</taxon>
        <taxon>Hexapoda</taxon>
        <taxon>Insecta</taxon>
        <taxon>Pterygota</taxon>
        <taxon>Neoptera</taxon>
        <taxon>Endopterygota</taxon>
        <taxon>Coleoptera</taxon>
        <taxon>Polyphaga</taxon>
        <taxon>Cucujiformia</taxon>
        <taxon>Chrysomeloidea</taxon>
        <taxon>Chrysomelidae</taxon>
        <taxon>Galerucinae</taxon>
        <taxon>Alticini</taxon>
        <taxon>Psylliodes</taxon>
    </lineage>
</organism>
<dbReference type="GO" id="GO:0006400">
    <property type="term" value="P:tRNA modification"/>
    <property type="evidence" value="ECO:0007669"/>
    <property type="project" value="TreeGrafter"/>
</dbReference>
<dbReference type="AlphaFoldDB" id="A0A9P0CI64"/>
<dbReference type="PANTHER" id="PTHR21314">
    <property type="entry name" value="QUEUOSINE 5'-PHOSPHATE N-GLYCOSYLASE_HYDROLASE-RELATED"/>
    <property type="match status" value="1"/>
</dbReference>
<evidence type="ECO:0000313" key="8">
    <source>
        <dbReference type="Proteomes" id="UP001153636"/>
    </source>
</evidence>
<sequence length="330" mass="37944">MVLNPRDSAKLISEQALHVKIIDYGIEKLGNILVEEIESGRLKPDNFSQTDVHPKAEDKNAADWIFVVDTLNFCFWHHKWNEGWVVEGYTGYFALCAAINRAIKDGIDILNPKFYSTITESQLKKIFRSDNKVEIPLFTERVKCLHEVGNVLLEKFDGSFENVIKKADNSAKTLLNLVVDNFPCFKDEAEFNGQQVSFYKRAQILIGDLWACFKNEGLGYFKDINEITAFADYRVPQTLLWFGVLEYEDDLLGFLEDSVALSNGDDEEIEIRGCTLHAVELLKDYVNKKIGDGKINSVLIDHFLWDFRRKHAKEIEVKGLPFHKTLSIYY</sequence>
<comment type="catalytic activity">
    <reaction evidence="5 6">
        <text>queuosine 5'-phosphate + H2O = queuine + D-ribose 5-phosphate</text>
        <dbReference type="Rhea" id="RHEA:75387"/>
        <dbReference type="ChEBI" id="CHEBI:15377"/>
        <dbReference type="ChEBI" id="CHEBI:17433"/>
        <dbReference type="ChEBI" id="CHEBI:78346"/>
        <dbReference type="ChEBI" id="CHEBI:194371"/>
    </reaction>
    <physiologicalReaction direction="left-to-right" evidence="5 6">
        <dbReference type="Rhea" id="RHEA:75388"/>
    </physiologicalReaction>
</comment>
<dbReference type="Proteomes" id="UP001153636">
    <property type="component" value="Chromosome 1"/>
</dbReference>
<dbReference type="OrthoDB" id="416777at2759"/>
<evidence type="ECO:0000313" key="7">
    <source>
        <dbReference type="EMBL" id="CAH1098546.1"/>
    </source>
</evidence>
<dbReference type="GO" id="GO:0016787">
    <property type="term" value="F:hydrolase activity"/>
    <property type="evidence" value="ECO:0007669"/>
    <property type="project" value="UniProtKB-KW"/>
</dbReference>
<evidence type="ECO:0000256" key="6">
    <source>
        <dbReference type="RuleBase" id="RU365002"/>
    </source>
</evidence>